<feature type="domain" description="Helicase C-terminal" evidence="11">
    <location>
        <begin position="412"/>
        <end position="559"/>
    </location>
</feature>
<feature type="domain" description="Helicase ATP-binding" evidence="10">
    <location>
        <begin position="201"/>
        <end position="357"/>
    </location>
</feature>
<dbReference type="NCBIfam" id="NF045503">
    <property type="entry name" value="repair_heli_XPB"/>
    <property type="match status" value="1"/>
</dbReference>
<comment type="similarity">
    <text evidence="1">Belongs to the helicase family. RAD25/XPB subfamily.</text>
</comment>
<dbReference type="GO" id="GO:0016787">
    <property type="term" value="F:hydrolase activity"/>
    <property type="evidence" value="ECO:0007669"/>
    <property type="project" value="UniProtKB-KW"/>
</dbReference>
<comment type="catalytic activity">
    <reaction evidence="7">
        <text>Couples ATP hydrolysis with the unwinding of duplex DNA by translocating in the 3'-5' direction.</text>
        <dbReference type="EC" id="5.6.2.4"/>
    </reaction>
</comment>
<dbReference type="PRINTS" id="PR00851">
    <property type="entry name" value="XRODRMPGMNTB"/>
</dbReference>
<keyword evidence="5" id="KW-0067">ATP-binding</keyword>
<keyword evidence="6" id="KW-0413">Isomerase</keyword>
<dbReference type="PROSITE" id="PS51194">
    <property type="entry name" value="HELICASE_CTER"/>
    <property type="match status" value="1"/>
</dbReference>
<dbReference type="SMART" id="SM00490">
    <property type="entry name" value="HELICc"/>
    <property type="match status" value="1"/>
</dbReference>
<dbReference type="Pfam" id="PF16203">
    <property type="entry name" value="ERCC3_RAD25_C"/>
    <property type="match status" value="1"/>
</dbReference>
<evidence type="ECO:0000313" key="13">
    <source>
        <dbReference type="Proteomes" id="UP000625210"/>
    </source>
</evidence>
<protein>
    <recommendedName>
        <fullName evidence="8">DNA 3'-5' helicase</fullName>
        <ecNumber evidence="8">5.6.2.4</ecNumber>
    </recommendedName>
</protein>
<gene>
    <name evidence="12" type="ORF">GCM10011571_21440</name>
</gene>
<dbReference type="SUPFAM" id="SSF52540">
    <property type="entry name" value="P-loop containing nucleoside triphosphate hydrolases"/>
    <property type="match status" value="2"/>
</dbReference>
<evidence type="ECO:0000256" key="2">
    <source>
        <dbReference type="ARBA" id="ARBA00022741"/>
    </source>
</evidence>
<sequence length="560" mass="63596">MNEPHSCPLVVQSNRTLLLETNHPCFEEVREGIAAFAELVKSPERIHTYRMTSLSLWNAAAAGLTAESIIGFLKRYSKWEIPSFLLEEIRQTVMRYGKVRLERRCDALLLVCSDQETLAEVTSLPVLREWAVPVGERRFHIPPEKRGSLKQELLKCGFPVEDVAGYTEGEHLPMELLPQCADGTPFRLREYQVQAVDAFYREGTVAGGNGVVVLPCGAGKTVVGLAAMARVGRAALILTPNTTSVRQWIREILDKTTLSPEQVGEYTGEKKQVRPVTVATYQILTHRGQKDGEFTHIDLFDERDWGLIIYDEVHLLPAPVFRATADLQARRRLGLTATLVREDGREEDVFSLIGPKKYDAPWKTLERSGWIAAARCTELRVPMSRELRLEYARAPKRQKYRIAAENPEKWAALERILQKHQGQPLLIIGQYVSQLEEIAERLSVPILTGKTPHQQREELYARFRRGEIPVLVVSKVANFAVDLPDAQVAVQVSGTFGSRQEEAQRLGRILRPKKERTAAHFYQIVSRDTVDQEYALHRQLYLVEQGYHYEIVNGEQWGND</sequence>
<dbReference type="EC" id="5.6.2.4" evidence="8"/>
<dbReference type="GO" id="GO:0003677">
    <property type="term" value="F:DNA binding"/>
    <property type="evidence" value="ECO:0007669"/>
    <property type="project" value="InterPro"/>
</dbReference>
<dbReference type="InterPro" id="IPR014001">
    <property type="entry name" value="Helicase_ATP-bd"/>
</dbReference>
<name>A0A8J2VFD3_9BACL</name>
<comment type="catalytic activity">
    <reaction evidence="9">
        <text>ATP + H2O = ADP + phosphate + H(+)</text>
        <dbReference type="Rhea" id="RHEA:13065"/>
        <dbReference type="ChEBI" id="CHEBI:15377"/>
        <dbReference type="ChEBI" id="CHEBI:15378"/>
        <dbReference type="ChEBI" id="CHEBI:30616"/>
        <dbReference type="ChEBI" id="CHEBI:43474"/>
        <dbReference type="ChEBI" id="CHEBI:456216"/>
        <dbReference type="EC" id="5.6.2.4"/>
    </reaction>
</comment>
<dbReference type="InterPro" id="IPR006935">
    <property type="entry name" value="Helicase/UvrB_N"/>
</dbReference>
<comment type="caution">
    <text evidence="12">The sequence shown here is derived from an EMBL/GenBank/DDBJ whole genome shotgun (WGS) entry which is preliminary data.</text>
</comment>
<dbReference type="InterPro" id="IPR001650">
    <property type="entry name" value="Helicase_C-like"/>
</dbReference>
<dbReference type="RefSeq" id="WP_188647889.1">
    <property type="nucleotide sequence ID" value="NZ_BMHQ01000007.1"/>
</dbReference>
<dbReference type="EMBL" id="BMHQ01000007">
    <property type="protein sequence ID" value="GGE19211.1"/>
    <property type="molecule type" value="Genomic_DNA"/>
</dbReference>
<evidence type="ECO:0000256" key="1">
    <source>
        <dbReference type="ARBA" id="ARBA00006637"/>
    </source>
</evidence>
<evidence type="ECO:0000259" key="10">
    <source>
        <dbReference type="PROSITE" id="PS51192"/>
    </source>
</evidence>
<dbReference type="Proteomes" id="UP000625210">
    <property type="component" value="Unassembled WGS sequence"/>
</dbReference>
<dbReference type="AlphaFoldDB" id="A0A8J2VFD3"/>
<organism evidence="12 13">
    <name type="scientific">Marinithermofilum abyssi</name>
    <dbReference type="NCBI Taxonomy" id="1571185"/>
    <lineage>
        <taxon>Bacteria</taxon>
        <taxon>Bacillati</taxon>
        <taxon>Bacillota</taxon>
        <taxon>Bacilli</taxon>
        <taxon>Bacillales</taxon>
        <taxon>Thermoactinomycetaceae</taxon>
        <taxon>Marinithermofilum</taxon>
    </lineage>
</organism>
<dbReference type="GO" id="GO:0043138">
    <property type="term" value="F:3'-5' DNA helicase activity"/>
    <property type="evidence" value="ECO:0007669"/>
    <property type="project" value="UniProtKB-EC"/>
</dbReference>
<dbReference type="PROSITE" id="PS51192">
    <property type="entry name" value="HELICASE_ATP_BIND_1"/>
    <property type="match status" value="1"/>
</dbReference>
<evidence type="ECO:0000256" key="6">
    <source>
        <dbReference type="ARBA" id="ARBA00023235"/>
    </source>
</evidence>
<dbReference type="InterPro" id="IPR050615">
    <property type="entry name" value="ATP-dep_DNA_Helicase"/>
</dbReference>
<dbReference type="SMART" id="SM00487">
    <property type="entry name" value="DEXDc"/>
    <property type="match status" value="1"/>
</dbReference>
<dbReference type="CDD" id="cd18029">
    <property type="entry name" value="DEXHc_XPB"/>
    <property type="match status" value="1"/>
</dbReference>
<dbReference type="GO" id="GO:0005524">
    <property type="term" value="F:ATP binding"/>
    <property type="evidence" value="ECO:0007669"/>
    <property type="project" value="UniProtKB-KW"/>
</dbReference>
<evidence type="ECO:0000256" key="8">
    <source>
        <dbReference type="ARBA" id="ARBA00034808"/>
    </source>
</evidence>
<dbReference type="PANTHER" id="PTHR11274:SF0">
    <property type="entry name" value="GENERAL TRANSCRIPTION AND DNA REPAIR FACTOR IIH HELICASE SUBUNIT XPB"/>
    <property type="match status" value="1"/>
</dbReference>
<dbReference type="PANTHER" id="PTHR11274">
    <property type="entry name" value="RAD25/XP-B DNA REPAIR HELICASE"/>
    <property type="match status" value="1"/>
</dbReference>
<dbReference type="InterPro" id="IPR032438">
    <property type="entry name" value="ERCC3_RAD25_C"/>
</dbReference>
<dbReference type="CDD" id="cd18789">
    <property type="entry name" value="SF2_C_XPB"/>
    <property type="match status" value="1"/>
</dbReference>
<reference evidence="12" key="2">
    <citation type="submission" date="2020-09" db="EMBL/GenBank/DDBJ databases">
        <authorList>
            <person name="Sun Q."/>
            <person name="Zhou Y."/>
        </authorList>
    </citation>
    <scope>NUCLEOTIDE SEQUENCE</scope>
    <source>
        <strain evidence="12">CGMCC 1.15179</strain>
    </source>
</reference>
<proteinExistence type="inferred from homology"/>
<evidence type="ECO:0000256" key="7">
    <source>
        <dbReference type="ARBA" id="ARBA00034617"/>
    </source>
</evidence>
<dbReference type="Gene3D" id="3.40.50.300">
    <property type="entry name" value="P-loop containing nucleotide triphosphate hydrolases"/>
    <property type="match status" value="2"/>
</dbReference>
<dbReference type="InterPro" id="IPR032830">
    <property type="entry name" value="XPB/Ssl2_N"/>
</dbReference>
<evidence type="ECO:0000256" key="3">
    <source>
        <dbReference type="ARBA" id="ARBA00022801"/>
    </source>
</evidence>
<evidence type="ECO:0000256" key="5">
    <source>
        <dbReference type="ARBA" id="ARBA00022840"/>
    </source>
</evidence>
<accession>A0A8J2VFD3</accession>
<evidence type="ECO:0000313" key="12">
    <source>
        <dbReference type="EMBL" id="GGE19211.1"/>
    </source>
</evidence>
<keyword evidence="13" id="KW-1185">Reference proteome</keyword>
<dbReference type="InterPro" id="IPR027417">
    <property type="entry name" value="P-loop_NTPase"/>
</dbReference>
<dbReference type="Pfam" id="PF04851">
    <property type="entry name" value="ResIII"/>
    <property type="match status" value="1"/>
</dbReference>
<evidence type="ECO:0000256" key="4">
    <source>
        <dbReference type="ARBA" id="ARBA00022806"/>
    </source>
</evidence>
<dbReference type="Pfam" id="PF13625">
    <property type="entry name" value="Helicase_C_3"/>
    <property type="match status" value="1"/>
</dbReference>
<keyword evidence="3" id="KW-0378">Hydrolase</keyword>
<reference evidence="12" key="1">
    <citation type="journal article" date="2014" name="Int. J. Syst. Evol. Microbiol.">
        <title>Complete genome sequence of Corynebacterium casei LMG S-19264T (=DSM 44701T), isolated from a smear-ripened cheese.</title>
        <authorList>
            <consortium name="US DOE Joint Genome Institute (JGI-PGF)"/>
            <person name="Walter F."/>
            <person name="Albersmeier A."/>
            <person name="Kalinowski J."/>
            <person name="Ruckert C."/>
        </authorList>
    </citation>
    <scope>NUCLEOTIDE SEQUENCE</scope>
    <source>
        <strain evidence="12">CGMCC 1.15179</strain>
    </source>
</reference>
<keyword evidence="4 12" id="KW-0347">Helicase</keyword>
<keyword evidence="2" id="KW-0547">Nucleotide-binding</keyword>
<evidence type="ECO:0000259" key="11">
    <source>
        <dbReference type="PROSITE" id="PS51194"/>
    </source>
</evidence>
<evidence type="ECO:0000256" key="9">
    <source>
        <dbReference type="ARBA" id="ARBA00048988"/>
    </source>
</evidence>